<sequence length="160" mass="17734">MQSDVERKESAPFNFSILENSANGYDGDVTPLTAFEILSHDAAARLVDVRSSAEWAFVGIPDVSSIHHETIFISWQMFPEMSLNNEFINMLEAAMPDKAAPVLFLCRSGARSMSAARMAKAHGYEASFNIAGGFEGDADREHHRGQVNGWKSENLPWVQQ</sequence>
<dbReference type="OrthoDB" id="9815890at2"/>
<dbReference type="eggNOG" id="COG0607">
    <property type="taxonomic scope" value="Bacteria"/>
</dbReference>
<dbReference type="InterPro" id="IPR001763">
    <property type="entry name" value="Rhodanese-like_dom"/>
</dbReference>
<feature type="region of interest" description="Disordered" evidence="1">
    <location>
        <begin position="141"/>
        <end position="160"/>
    </location>
</feature>
<protein>
    <recommendedName>
        <fullName evidence="2">Rhodanese domain-containing protein</fullName>
    </recommendedName>
</protein>
<dbReference type="STRING" id="1220535.IMCC14465_07760"/>
<evidence type="ECO:0000259" key="2">
    <source>
        <dbReference type="PROSITE" id="PS50206"/>
    </source>
</evidence>
<dbReference type="PANTHER" id="PTHR47377:SF1">
    <property type="entry name" value="RHODANESE-LIKE DOMAIN-CONTAINING PROTEIN 4, CHLOROPLASTIC"/>
    <property type="match status" value="1"/>
</dbReference>
<dbReference type="SUPFAM" id="SSF52821">
    <property type="entry name" value="Rhodanese/Cell cycle control phosphatase"/>
    <property type="match status" value="1"/>
</dbReference>
<dbReference type="InterPro" id="IPR036873">
    <property type="entry name" value="Rhodanese-like_dom_sf"/>
</dbReference>
<dbReference type="Proteomes" id="UP000004836">
    <property type="component" value="Unassembled WGS sequence"/>
</dbReference>
<dbReference type="SMART" id="SM00450">
    <property type="entry name" value="RHOD"/>
    <property type="match status" value="1"/>
</dbReference>
<dbReference type="Gene3D" id="3.40.250.10">
    <property type="entry name" value="Rhodanese-like domain"/>
    <property type="match status" value="1"/>
</dbReference>
<proteinExistence type="predicted"/>
<feature type="domain" description="Rhodanese" evidence="2">
    <location>
        <begin position="40"/>
        <end position="146"/>
    </location>
</feature>
<accession>J9A3Q4</accession>
<gene>
    <name evidence="3" type="ORF">IMCC14465_07760</name>
</gene>
<dbReference type="Pfam" id="PF00581">
    <property type="entry name" value="Rhodanese"/>
    <property type="match status" value="1"/>
</dbReference>
<dbReference type="EMBL" id="ALYF01000003">
    <property type="protein sequence ID" value="EJW20980.1"/>
    <property type="molecule type" value="Genomic_DNA"/>
</dbReference>
<keyword evidence="4" id="KW-1185">Reference proteome</keyword>
<reference evidence="3 4" key="1">
    <citation type="journal article" date="2012" name="J. Bacteriol.">
        <title>Genome Sequence of Strain IMCC14465, Isolated from the East Sea, Belonging to the PS1 Clade of Alphaproteobacteria.</title>
        <authorList>
            <person name="Yang S.J."/>
            <person name="Kang I."/>
            <person name="Cho J.C."/>
        </authorList>
    </citation>
    <scope>NUCLEOTIDE SEQUENCE [LARGE SCALE GENOMIC DNA]</scope>
    <source>
        <strain evidence="3 4">IMCC14465</strain>
    </source>
</reference>
<organism evidence="3 4">
    <name type="scientific">alpha proteobacterium IMCC14465</name>
    <dbReference type="NCBI Taxonomy" id="1220535"/>
    <lineage>
        <taxon>Bacteria</taxon>
        <taxon>Pseudomonadati</taxon>
        <taxon>Pseudomonadota</taxon>
        <taxon>Alphaproteobacteria</taxon>
        <taxon>PS1 clade</taxon>
    </lineage>
</organism>
<evidence type="ECO:0000256" key="1">
    <source>
        <dbReference type="SAM" id="MobiDB-lite"/>
    </source>
</evidence>
<dbReference type="InterPro" id="IPR044240">
    <property type="entry name" value="STR4-like"/>
</dbReference>
<dbReference type="PROSITE" id="PS50206">
    <property type="entry name" value="RHODANESE_3"/>
    <property type="match status" value="1"/>
</dbReference>
<evidence type="ECO:0000313" key="3">
    <source>
        <dbReference type="EMBL" id="EJW20980.1"/>
    </source>
</evidence>
<dbReference type="AlphaFoldDB" id="J9A3Q4"/>
<dbReference type="PANTHER" id="PTHR47377">
    <property type="entry name" value="RHODANESE-LIKE DOMAIN-CONTAINING PROTEIN 4, CHLOROPLASTIC"/>
    <property type="match status" value="1"/>
</dbReference>
<evidence type="ECO:0000313" key="4">
    <source>
        <dbReference type="Proteomes" id="UP000004836"/>
    </source>
</evidence>
<comment type="caution">
    <text evidence="3">The sequence shown here is derived from an EMBL/GenBank/DDBJ whole genome shotgun (WGS) entry which is preliminary data.</text>
</comment>
<name>J9A3Q4_9PROT</name>